<dbReference type="Proteomes" id="UP000291623">
    <property type="component" value="Unassembled WGS sequence"/>
</dbReference>
<dbReference type="PANTHER" id="PTHR33420">
    <property type="entry name" value="FIMBRIAL SUBUNIT ELFA-RELATED"/>
    <property type="match status" value="1"/>
</dbReference>
<evidence type="ECO:0000313" key="8">
    <source>
        <dbReference type="Proteomes" id="UP000291623"/>
    </source>
</evidence>
<dbReference type="InterPro" id="IPR036937">
    <property type="entry name" value="Adhesion_dom_fimbrial_sf"/>
</dbReference>
<evidence type="ECO:0000259" key="5">
    <source>
        <dbReference type="Pfam" id="PF00419"/>
    </source>
</evidence>
<evidence type="ECO:0000256" key="2">
    <source>
        <dbReference type="ARBA" id="ARBA00006671"/>
    </source>
</evidence>
<proteinExistence type="inferred from homology"/>
<dbReference type="GO" id="GO:0043709">
    <property type="term" value="P:cell adhesion involved in single-species biofilm formation"/>
    <property type="evidence" value="ECO:0007669"/>
    <property type="project" value="TreeGrafter"/>
</dbReference>
<dbReference type="SUPFAM" id="SSF49401">
    <property type="entry name" value="Bacterial adhesins"/>
    <property type="match status" value="1"/>
</dbReference>
<evidence type="ECO:0000256" key="1">
    <source>
        <dbReference type="ARBA" id="ARBA00004561"/>
    </source>
</evidence>
<dbReference type="PANTHER" id="PTHR33420:SF14">
    <property type="entry name" value="TYPE 1 FIMBRIN D-MANNOSE SPECIFIC ADHESIN"/>
    <property type="match status" value="1"/>
</dbReference>
<feature type="domain" description="MrkD-like receptor binding" evidence="6">
    <location>
        <begin position="50"/>
        <end position="125"/>
    </location>
</feature>
<sequence length="335" mass="35340">MRLRFSVPSLIACALALGAVVFIHPASANCSFSGGEGNGGVVTFQLPAVIAVAPDAPVGTVIYDGSVESNEITVDCGGADAQIRRGYLSITSADAREDVMPGVYRTNVPGIGIRAASSTEKHPSYTSGDLVRPWDFLGTMHGYSHQVLAFRAAAQLLVIGNVEEGNLDTGRLTAQDTLSGAVIGEMRFSPTSVRITTNTCNLVDRNIYVPLKTVNTQDFTGQYTDVLTDNSFKIEISECAAGTKVDYQFTSTGSTGVTNGNTLGIAAGDHAAAGVGLQILDGNNTVLQFDHSYTAITSTQDNVPVEIPLKARYVKTGEVKAGKVDAVATFELFYR</sequence>
<dbReference type="GeneID" id="92384781"/>
<feature type="signal peptide" evidence="4">
    <location>
        <begin position="1"/>
        <end position="28"/>
    </location>
</feature>
<dbReference type="Gene3D" id="2.60.40.1090">
    <property type="entry name" value="Fimbrial-type adhesion domain"/>
    <property type="match status" value="1"/>
</dbReference>
<feature type="chain" id="PRO_5042096035" evidence="4">
    <location>
        <begin position="29"/>
        <end position="335"/>
    </location>
</feature>
<comment type="subcellular location">
    <subcellularLocation>
        <location evidence="1">Fimbrium</location>
    </subcellularLocation>
</comment>
<feature type="domain" description="Fimbrial-type adhesion" evidence="5">
    <location>
        <begin position="195"/>
        <end position="334"/>
    </location>
</feature>
<comment type="similarity">
    <text evidence="2">Belongs to the fimbrial protein family.</text>
</comment>
<dbReference type="AlphaFoldDB" id="A0AAE8QY15"/>
<dbReference type="Pfam" id="PF22003">
    <property type="entry name" value="MrkDrd"/>
    <property type="match status" value="1"/>
</dbReference>
<name>A0AAE8QY15_9ENTR</name>
<dbReference type="InterPro" id="IPR050263">
    <property type="entry name" value="Bact_Fimbrial_Adh_Pro"/>
</dbReference>
<dbReference type="InterPro" id="IPR054160">
    <property type="entry name" value="MrkD_recept-bd"/>
</dbReference>
<evidence type="ECO:0000313" key="7">
    <source>
        <dbReference type="EMBL" id="TCB88146.1"/>
    </source>
</evidence>
<evidence type="ECO:0000256" key="4">
    <source>
        <dbReference type="SAM" id="SignalP"/>
    </source>
</evidence>
<reference evidence="7 8" key="1">
    <citation type="submission" date="2019-02" db="EMBL/GenBank/DDBJ databases">
        <title>The draft genome of Enterobacter spp. strains.</title>
        <authorList>
            <person name="Wang C."/>
            <person name="Feng Y."/>
            <person name="Zong Z."/>
        </authorList>
    </citation>
    <scope>NUCLEOTIDE SEQUENCE [LARGE SCALE GENOMIC DNA]</scope>
    <source>
        <strain evidence="7 8">WCHEQ120003</strain>
    </source>
</reference>
<gene>
    <name evidence="7" type="ORF">E0L16_08285</name>
</gene>
<dbReference type="InterPro" id="IPR000259">
    <property type="entry name" value="Adhesion_dom_fimbrial"/>
</dbReference>
<keyword evidence="3" id="KW-0281">Fimbrium</keyword>
<dbReference type="Pfam" id="PF00419">
    <property type="entry name" value="Fimbrial"/>
    <property type="match status" value="1"/>
</dbReference>
<dbReference type="EMBL" id="SJON01000004">
    <property type="protein sequence ID" value="TCB88146.1"/>
    <property type="molecule type" value="Genomic_DNA"/>
</dbReference>
<organism evidence="7 8">
    <name type="scientific">Enterobacter quasihormaechei</name>
    <dbReference type="NCBI Taxonomy" id="2529382"/>
    <lineage>
        <taxon>Bacteria</taxon>
        <taxon>Pseudomonadati</taxon>
        <taxon>Pseudomonadota</taxon>
        <taxon>Gammaproteobacteria</taxon>
        <taxon>Enterobacterales</taxon>
        <taxon>Enterobacteriaceae</taxon>
        <taxon>Enterobacter</taxon>
    </lineage>
</organism>
<dbReference type="Gene3D" id="2.60.40.3310">
    <property type="match status" value="1"/>
</dbReference>
<comment type="caution">
    <text evidence="7">The sequence shown here is derived from an EMBL/GenBank/DDBJ whole genome shotgun (WGS) entry which is preliminary data.</text>
</comment>
<dbReference type="InterPro" id="IPR008966">
    <property type="entry name" value="Adhesion_dom_sf"/>
</dbReference>
<dbReference type="GO" id="GO:0009289">
    <property type="term" value="C:pilus"/>
    <property type="evidence" value="ECO:0007669"/>
    <property type="project" value="UniProtKB-SubCell"/>
</dbReference>
<evidence type="ECO:0000256" key="3">
    <source>
        <dbReference type="ARBA" id="ARBA00023263"/>
    </source>
</evidence>
<protein>
    <submittedName>
        <fullName evidence="7">Type 1 fimbrial protein</fullName>
    </submittedName>
</protein>
<dbReference type="RefSeq" id="WP_131636700.1">
    <property type="nucleotide sequence ID" value="NZ_SJON01000004.1"/>
</dbReference>
<keyword evidence="4" id="KW-0732">Signal</keyword>
<evidence type="ECO:0000259" key="6">
    <source>
        <dbReference type="Pfam" id="PF22003"/>
    </source>
</evidence>
<accession>A0AAE8QY15</accession>